<gene>
    <name evidence="1" type="ORF">EAH86_02720</name>
</gene>
<organism evidence="1 2">
    <name type="scientific">Pedococcus bigeumensis</name>
    <dbReference type="NCBI Taxonomy" id="433644"/>
    <lineage>
        <taxon>Bacteria</taxon>
        <taxon>Bacillati</taxon>
        <taxon>Actinomycetota</taxon>
        <taxon>Actinomycetes</taxon>
        <taxon>Micrococcales</taxon>
        <taxon>Intrasporangiaceae</taxon>
        <taxon>Pedococcus</taxon>
    </lineage>
</organism>
<keyword evidence="2" id="KW-1185">Reference proteome</keyword>
<dbReference type="RefSeq" id="WP_140737059.1">
    <property type="nucleotide sequence ID" value="NZ_RCZM01000001.1"/>
</dbReference>
<name>A0A502D3K2_9MICO</name>
<reference evidence="1 2" key="1">
    <citation type="journal article" date="2019" name="Environ. Microbiol.">
        <title>Species interactions and distinct microbial communities in high Arctic permafrost affected cryosols are associated with the CH4 and CO2 gas fluxes.</title>
        <authorList>
            <person name="Altshuler I."/>
            <person name="Hamel J."/>
            <person name="Turney S."/>
            <person name="Magnuson E."/>
            <person name="Levesque R."/>
            <person name="Greer C."/>
            <person name="Whyte L.G."/>
        </authorList>
    </citation>
    <scope>NUCLEOTIDE SEQUENCE [LARGE SCALE GENOMIC DNA]</scope>
    <source>
        <strain evidence="1 2">S9.3A</strain>
    </source>
</reference>
<comment type="caution">
    <text evidence="1">The sequence shown here is derived from an EMBL/GenBank/DDBJ whole genome shotgun (WGS) entry which is preliminary data.</text>
</comment>
<dbReference type="OrthoDB" id="3211725at2"/>
<evidence type="ECO:0000313" key="1">
    <source>
        <dbReference type="EMBL" id="TPG19412.1"/>
    </source>
</evidence>
<dbReference type="AlphaFoldDB" id="A0A502D3K2"/>
<protein>
    <submittedName>
        <fullName evidence="1">Uncharacterized protein</fullName>
    </submittedName>
</protein>
<dbReference type="EMBL" id="RCZM01000001">
    <property type="protein sequence ID" value="TPG19412.1"/>
    <property type="molecule type" value="Genomic_DNA"/>
</dbReference>
<evidence type="ECO:0000313" key="2">
    <source>
        <dbReference type="Proteomes" id="UP000317722"/>
    </source>
</evidence>
<dbReference type="Proteomes" id="UP000317722">
    <property type="component" value="Unassembled WGS sequence"/>
</dbReference>
<sequence length="212" mass="22695">MAVPTDTYTQTRRSLHALAELVVAGPRFRQTGDLRLRVHPEGIGTWDGPIVLLAGGELVTPSSRIAVDGLTIADAALRAGLEASPLDDVYNDGPHVSPSETVRLDPASVHVVETAFRLGENALRAFRPDAERTLWPEHFDVATTVEGVNYGVSPGDDYLALPYAYVGPHRPRTGDFWNAPFGAARLVDELADVAAITAFFSEGARLAATSPP</sequence>
<accession>A0A502D3K2</accession>
<proteinExistence type="predicted"/>